<feature type="transmembrane region" description="Helical" evidence="1">
    <location>
        <begin position="200"/>
        <end position="225"/>
    </location>
</feature>
<keyword evidence="1" id="KW-0812">Transmembrane</keyword>
<organism evidence="2 3">
    <name type="scientific">Clohesyomyces aquaticus</name>
    <dbReference type="NCBI Taxonomy" id="1231657"/>
    <lineage>
        <taxon>Eukaryota</taxon>
        <taxon>Fungi</taxon>
        <taxon>Dikarya</taxon>
        <taxon>Ascomycota</taxon>
        <taxon>Pezizomycotina</taxon>
        <taxon>Dothideomycetes</taxon>
        <taxon>Pleosporomycetidae</taxon>
        <taxon>Pleosporales</taxon>
        <taxon>Lindgomycetaceae</taxon>
        <taxon>Clohesyomyces</taxon>
    </lineage>
</organism>
<keyword evidence="1" id="KW-1133">Transmembrane helix</keyword>
<protein>
    <submittedName>
        <fullName evidence="2">Uncharacterized protein</fullName>
    </submittedName>
</protein>
<dbReference type="AlphaFoldDB" id="A0A1Y1YPJ0"/>
<keyword evidence="1" id="KW-0472">Membrane</keyword>
<evidence type="ECO:0000313" key="3">
    <source>
        <dbReference type="Proteomes" id="UP000193144"/>
    </source>
</evidence>
<evidence type="ECO:0000256" key="1">
    <source>
        <dbReference type="SAM" id="Phobius"/>
    </source>
</evidence>
<proteinExistence type="predicted"/>
<gene>
    <name evidence="2" type="ORF">BCR34DRAFT_606436</name>
</gene>
<reference evidence="2 3" key="1">
    <citation type="submission" date="2016-07" db="EMBL/GenBank/DDBJ databases">
        <title>Pervasive Adenine N6-methylation of Active Genes in Fungi.</title>
        <authorList>
            <consortium name="DOE Joint Genome Institute"/>
            <person name="Mondo S.J."/>
            <person name="Dannebaum R.O."/>
            <person name="Kuo R.C."/>
            <person name="Labutti K."/>
            <person name="Haridas S."/>
            <person name="Kuo A."/>
            <person name="Salamov A."/>
            <person name="Ahrendt S.R."/>
            <person name="Lipzen A."/>
            <person name="Sullivan W."/>
            <person name="Andreopoulos W.B."/>
            <person name="Clum A."/>
            <person name="Lindquist E."/>
            <person name="Daum C."/>
            <person name="Ramamoorthy G.K."/>
            <person name="Gryganskyi A."/>
            <person name="Culley D."/>
            <person name="Magnuson J.K."/>
            <person name="James T.Y."/>
            <person name="O'Malley M.A."/>
            <person name="Stajich J.E."/>
            <person name="Spatafora J.W."/>
            <person name="Visel A."/>
            <person name="Grigoriev I.V."/>
        </authorList>
    </citation>
    <scope>NUCLEOTIDE SEQUENCE [LARGE SCALE GENOMIC DNA]</scope>
    <source>
        <strain evidence="2 3">CBS 115471</strain>
    </source>
</reference>
<name>A0A1Y1YPJ0_9PLEO</name>
<keyword evidence="3" id="KW-1185">Reference proteome</keyword>
<dbReference type="Proteomes" id="UP000193144">
    <property type="component" value="Unassembled WGS sequence"/>
</dbReference>
<dbReference type="EMBL" id="MCFA01000190">
    <property type="protein sequence ID" value="ORX99950.1"/>
    <property type="molecule type" value="Genomic_DNA"/>
</dbReference>
<feature type="transmembrane region" description="Helical" evidence="1">
    <location>
        <begin position="151"/>
        <end position="170"/>
    </location>
</feature>
<sequence length="296" mass="31540">MVFVQESGCVLNSCGSPSQVQYSLINSNDRTLAYMMGKDCEDCRLGNASAKYQIGLSSSCRVVTNGTKCTRQFTNSFNIAHLVLQDVSNKTLTPEQSAQAYESFSPLTTTPHEVVLKLAIALGALLVISVFIGFISMGIAFTRTSGFSETMLSPLILNTIILNCGTYTAASNGIMEFIKVGAWLLVAAFISRLLSSPILLVGFVGLILFLAFLPIAIVGAFLAACCCGSSSSSTSSTSYRDTSYRDSNAMVSYEPQRGSQMIAMAGVDETQVEIKANGSIFATVRSAHAVVTHAFS</sequence>
<evidence type="ECO:0000313" key="2">
    <source>
        <dbReference type="EMBL" id="ORX99950.1"/>
    </source>
</evidence>
<feature type="transmembrane region" description="Helical" evidence="1">
    <location>
        <begin position="114"/>
        <end position="139"/>
    </location>
</feature>
<feature type="transmembrane region" description="Helical" evidence="1">
    <location>
        <begin position="177"/>
        <end position="194"/>
    </location>
</feature>
<comment type="caution">
    <text evidence="2">The sequence shown here is derived from an EMBL/GenBank/DDBJ whole genome shotgun (WGS) entry which is preliminary data.</text>
</comment>
<dbReference type="OrthoDB" id="3556237at2759"/>
<accession>A0A1Y1YPJ0</accession>